<dbReference type="AlphaFoldDB" id="A0A0C6G1K9"/>
<proteinExistence type="predicted"/>
<dbReference type="KEGG" id="maqu:Maq22A_1p38220"/>
<dbReference type="Gene3D" id="3.30.930.10">
    <property type="entry name" value="Bira Bifunctional Protein, Domain 2"/>
    <property type="match status" value="1"/>
</dbReference>
<dbReference type="SUPFAM" id="SSF55681">
    <property type="entry name" value="Class II aaRS and biotin synthetases"/>
    <property type="match status" value="1"/>
</dbReference>
<protein>
    <submittedName>
        <fullName evidence="1">Seryl-tRNA synthetase</fullName>
    </submittedName>
</protein>
<dbReference type="CDD" id="cd00670">
    <property type="entry name" value="Gly_His_Pro_Ser_Thr_tRS_core"/>
    <property type="match status" value="1"/>
</dbReference>
<reference evidence="1 2" key="1">
    <citation type="journal article" date="2015" name="Genome Announc.">
        <title>Complete Genome Sequence of Methylobacterium aquaticum Strain 22A, Isolated from Racomitrium japonicum Moss.</title>
        <authorList>
            <person name="Tani A."/>
            <person name="Ogura Y."/>
            <person name="Hayashi T."/>
            <person name="Kimbara K."/>
        </authorList>
    </citation>
    <scope>NUCLEOTIDE SEQUENCE [LARGE SCALE GENOMIC DNA]</scope>
    <source>
        <strain evidence="1 2">MA-22A</strain>
        <plasmid evidence="2">Plasmid pMaq22A_1p DNA</plasmid>
    </source>
</reference>
<dbReference type="NCBIfam" id="NF005479">
    <property type="entry name" value="PRK07080.1"/>
    <property type="match status" value="1"/>
</dbReference>
<evidence type="ECO:0000313" key="2">
    <source>
        <dbReference type="Proteomes" id="UP000061432"/>
    </source>
</evidence>
<accession>A0A0C6G1K9</accession>
<sequence length="327" mass="36022">MMDQSLSSDLLPVQEAVNPEAIDEAPPAPRSFLDRLFDRGLLIRTGVDGLYGRSGAFESVVEALDRLVSRIGAADGAEALRFPPGMARSSFERSGYLKGFPHLAGTVHSFCGNETDHARLLACLDAGEDWTAKQAATDIVLTPAACYPLYPVAAARGRLPEGGLLFDLQSYCFRHEPSLEPTRMQLFRMREYVRMGTPEQVLAFRELWLERGTTMMRDLGLPLAIDPANDPFFGRAGKMLANNQRAQALKFELNVPVNSEDKPTACLSFNYHQDHFGTTWGIEQADGTTAHTACVGFGLERITLALLRHHGLDLDAWPAEVRAQLFG</sequence>
<keyword evidence="1" id="KW-0030">Aminoacyl-tRNA synthetase</keyword>
<gene>
    <name evidence="1" type="primary">serS</name>
    <name evidence="1" type="ORF">Maq22A_1p38220</name>
</gene>
<keyword evidence="1" id="KW-0614">Plasmid</keyword>
<dbReference type="Proteomes" id="UP000061432">
    <property type="component" value="Plasmid pMaq22A_1p"/>
</dbReference>
<keyword evidence="1" id="KW-0436">Ligase</keyword>
<organism evidence="1 2">
    <name type="scientific">Methylobacterium aquaticum</name>
    <dbReference type="NCBI Taxonomy" id="270351"/>
    <lineage>
        <taxon>Bacteria</taxon>
        <taxon>Pseudomonadati</taxon>
        <taxon>Pseudomonadota</taxon>
        <taxon>Alphaproteobacteria</taxon>
        <taxon>Hyphomicrobiales</taxon>
        <taxon>Methylobacteriaceae</taxon>
        <taxon>Methylobacterium</taxon>
    </lineage>
</organism>
<dbReference type="EMBL" id="AP014705">
    <property type="protein sequence ID" value="BAQ49805.1"/>
    <property type="molecule type" value="Genomic_DNA"/>
</dbReference>
<reference evidence="2" key="2">
    <citation type="submission" date="2015-01" db="EMBL/GenBank/DDBJ databases">
        <title>Complete genome sequence of Methylobacterium aquaticum strain 22A.</title>
        <authorList>
            <person name="Tani A."/>
            <person name="Ogura Y."/>
            <person name="Hayashi T."/>
        </authorList>
    </citation>
    <scope>NUCLEOTIDE SEQUENCE [LARGE SCALE GENOMIC DNA]</scope>
    <source>
        <strain evidence="2">MA-22A</strain>
        <plasmid evidence="2">Plasmid pMaq22A_1p DNA</plasmid>
    </source>
</reference>
<dbReference type="GO" id="GO:0004812">
    <property type="term" value="F:aminoacyl-tRNA ligase activity"/>
    <property type="evidence" value="ECO:0007669"/>
    <property type="project" value="UniProtKB-KW"/>
</dbReference>
<name>A0A0C6G1K9_9HYPH</name>
<dbReference type="PATRIC" id="fig|270351.10.peg.6918"/>
<dbReference type="InterPro" id="IPR045864">
    <property type="entry name" value="aa-tRNA-synth_II/BPL/LPL"/>
</dbReference>
<geneLocation type="plasmid" evidence="2">
    <name>pMaq22A_1p DNA</name>
</geneLocation>
<evidence type="ECO:0000313" key="1">
    <source>
        <dbReference type="EMBL" id="BAQ49805.1"/>
    </source>
</evidence>